<comment type="caution">
    <text evidence="1">The sequence shown here is derived from an EMBL/GenBank/DDBJ whole genome shotgun (WGS) entry which is preliminary data.</text>
</comment>
<reference evidence="1" key="2">
    <citation type="submission" date="2021-04" db="EMBL/GenBank/DDBJ databases">
        <authorList>
            <person name="Gilroy R."/>
        </authorList>
    </citation>
    <scope>NUCLEOTIDE SEQUENCE</scope>
    <source>
        <strain evidence="1">14324</strain>
    </source>
</reference>
<feature type="non-terminal residue" evidence="1">
    <location>
        <position position="1"/>
    </location>
</feature>
<dbReference type="Proteomes" id="UP000824041">
    <property type="component" value="Unassembled WGS sequence"/>
</dbReference>
<reference evidence="1" key="1">
    <citation type="journal article" date="2021" name="PeerJ">
        <title>Extensive microbial diversity within the chicken gut microbiome revealed by metagenomics and culture.</title>
        <authorList>
            <person name="Gilroy R."/>
            <person name="Ravi A."/>
            <person name="Getino M."/>
            <person name="Pursley I."/>
            <person name="Horton D.L."/>
            <person name="Alikhan N.F."/>
            <person name="Baker D."/>
            <person name="Gharbi K."/>
            <person name="Hall N."/>
            <person name="Watson M."/>
            <person name="Adriaenssens E.M."/>
            <person name="Foster-Nyarko E."/>
            <person name="Jarju S."/>
            <person name="Secka A."/>
            <person name="Antonio M."/>
            <person name="Oren A."/>
            <person name="Chaudhuri R.R."/>
            <person name="La Ragione R."/>
            <person name="Hildebrand F."/>
            <person name="Pallen M.J."/>
        </authorList>
    </citation>
    <scope>NUCLEOTIDE SEQUENCE</scope>
    <source>
        <strain evidence="1">14324</strain>
    </source>
</reference>
<proteinExistence type="predicted"/>
<evidence type="ECO:0000313" key="2">
    <source>
        <dbReference type="Proteomes" id="UP000824041"/>
    </source>
</evidence>
<name>A0A9D2DUV7_9FIRM</name>
<evidence type="ECO:0000313" key="1">
    <source>
        <dbReference type="EMBL" id="HIZ23647.1"/>
    </source>
</evidence>
<dbReference type="AlphaFoldDB" id="A0A9D2DUV7"/>
<dbReference type="EMBL" id="DXBU01000173">
    <property type="protein sequence ID" value="HIZ23647.1"/>
    <property type="molecule type" value="Genomic_DNA"/>
</dbReference>
<gene>
    <name evidence="1" type="ORF">IAA21_12800</name>
</gene>
<protein>
    <submittedName>
        <fullName evidence="1">Uncharacterized protein</fullName>
    </submittedName>
</protein>
<accession>A0A9D2DUV7</accession>
<organism evidence="1 2">
    <name type="scientific">Candidatus Blautia faecigallinarum</name>
    <dbReference type="NCBI Taxonomy" id="2838488"/>
    <lineage>
        <taxon>Bacteria</taxon>
        <taxon>Bacillati</taxon>
        <taxon>Bacillota</taxon>
        <taxon>Clostridia</taxon>
        <taxon>Lachnospirales</taxon>
        <taxon>Lachnospiraceae</taxon>
        <taxon>Blautia</taxon>
    </lineage>
</organism>
<sequence>LAYAHSRQQAIRLEKMFQEQTIPNAELVFLGEYSGNKKYTYIAKDEQKKMTCRDLCCDGLFAWWEGTDWYGPNYLLDLVLTWNYGNFRGAGKTAYFLGEDARLTDIETAYRPASSLKLRRSVFSLEALDGKRLFELSGETSITGERLMGTDAFQYCQEWSRESCPAAEDLRLADQGLPLHKILSCAEEIKIPEERGDILRIPGSRLSQNRPSAKIPVTYSANGPALVIESSLPEGRHEYIYHRDLKIETASWLTKGKLPVQFRGAGSLDLVCAVICYDKQGKRLDPLYPKLNRRELLTLPKGTESVELAFRPKGPGKAVVKDVIIGGETELIDHTCFLARSDVLVLTNHYPSYDALYRNMFVHKRVTSYRESGKICDVMRMYPYSKDGYREFEGINVTEGKGGKLL</sequence>